<evidence type="ECO:0000313" key="3">
    <source>
        <dbReference type="Proteomes" id="UP001157034"/>
    </source>
</evidence>
<dbReference type="EMBL" id="BSVB01000001">
    <property type="protein sequence ID" value="GMA95293.1"/>
    <property type="molecule type" value="Genomic_DNA"/>
</dbReference>
<organism evidence="2 3">
    <name type="scientific">Pseudolysinimonas kribbensis</name>
    <dbReference type="NCBI Taxonomy" id="433641"/>
    <lineage>
        <taxon>Bacteria</taxon>
        <taxon>Bacillati</taxon>
        <taxon>Actinomycetota</taxon>
        <taxon>Actinomycetes</taxon>
        <taxon>Micrococcales</taxon>
        <taxon>Microbacteriaceae</taxon>
        <taxon>Pseudolysinimonas</taxon>
    </lineage>
</organism>
<feature type="domain" description="NAD(P)-binding" evidence="1">
    <location>
        <begin position="7"/>
        <end position="201"/>
    </location>
</feature>
<dbReference type="InterPro" id="IPR016040">
    <property type="entry name" value="NAD(P)-bd_dom"/>
</dbReference>
<dbReference type="SUPFAM" id="SSF51735">
    <property type="entry name" value="NAD(P)-binding Rossmann-fold domains"/>
    <property type="match status" value="1"/>
</dbReference>
<keyword evidence="3" id="KW-1185">Reference proteome</keyword>
<proteinExistence type="predicted"/>
<reference evidence="3" key="1">
    <citation type="journal article" date="2019" name="Int. J. Syst. Evol. Microbiol.">
        <title>The Global Catalogue of Microorganisms (GCM) 10K type strain sequencing project: providing services to taxonomists for standard genome sequencing and annotation.</title>
        <authorList>
            <consortium name="The Broad Institute Genomics Platform"/>
            <consortium name="The Broad Institute Genome Sequencing Center for Infectious Disease"/>
            <person name="Wu L."/>
            <person name="Ma J."/>
        </authorList>
    </citation>
    <scope>NUCLEOTIDE SEQUENCE [LARGE SCALE GENOMIC DNA]</scope>
    <source>
        <strain evidence="3">NBRC 108894</strain>
    </source>
</reference>
<evidence type="ECO:0000313" key="2">
    <source>
        <dbReference type="EMBL" id="GMA95293.1"/>
    </source>
</evidence>
<name>A0ABQ6K3T8_9MICO</name>
<accession>A0ABQ6K3T8</accession>
<dbReference type="PANTHER" id="PTHR43355:SF2">
    <property type="entry name" value="FLAVIN REDUCTASE (NADPH)"/>
    <property type="match status" value="1"/>
</dbReference>
<dbReference type="InterPro" id="IPR051606">
    <property type="entry name" value="Polyketide_Oxido-like"/>
</dbReference>
<gene>
    <name evidence="2" type="ORF">GCM10025881_21170</name>
</gene>
<comment type="caution">
    <text evidence="2">The sequence shown here is derived from an EMBL/GenBank/DDBJ whole genome shotgun (WGS) entry which is preliminary data.</text>
</comment>
<dbReference type="Pfam" id="PF13460">
    <property type="entry name" value="NAD_binding_10"/>
    <property type="match status" value="1"/>
</dbReference>
<dbReference type="PANTHER" id="PTHR43355">
    <property type="entry name" value="FLAVIN REDUCTASE (NADPH)"/>
    <property type="match status" value="1"/>
</dbReference>
<dbReference type="Gene3D" id="3.40.50.720">
    <property type="entry name" value="NAD(P)-binding Rossmann-like Domain"/>
    <property type="match status" value="1"/>
</dbReference>
<evidence type="ECO:0000259" key="1">
    <source>
        <dbReference type="Pfam" id="PF13460"/>
    </source>
</evidence>
<sequence length="213" mass="22071">MQVTVFGATGYTGRHLLAELLERGHSVVAVSRSAATGLPDGVRVVAGDIHDPAVVDDATPGSQAILVAVGAIDEGGRHLVEAVPALVGAAAAEGARLGVVGNAGSLSREAGGPRVYDEPDFPADWKPGSLALTEVLDTLRSTGDGVDWFFLSPPLGYGSYAPGEKRGVYRTGGDEIVADADGRSFISGPDFATAMVDELERPAHRRTRFTVGY</sequence>
<dbReference type="InterPro" id="IPR036291">
    <property type="entry name" value="NAD(P)-bd_dom_sf"/>
</dbReference>
<dbReference type="Proteomes" id="UP001157034">
    <property type="component" value="Unassembled WGS sequence"/>
</dbReference>
<protein>
    <submittedName>
        <fullName evidence="2">NAD-dependent epimerase</fullName>
    </submittedName>
</protein>
<dbReference type="RefSeq" id="WP_284254074.1">
    <property type="nucleotide sequence ID" value="NZ_BAAAQO010000002.1"/>
</dbReference>